<reference evidence="1" key="1">
    <citation type="journal article" date="2014" name="Front. Microbiol.">
        <title>High frequency of phylogenetically diverse reductive dehalogenase-homologous genes in deep subseafloor sedimentary metagenomes.</title>
        <authorList>
            <person name="Kawai M."/>
            <person name="Futagami T."/>
            <person name="Toyoda A."/>
            <person name="Takaki Y."/>
            <person name="Nishi S."/>
            <person name="Hori S."/>
            <person name="Arai W."/>
            <person name="Tsubouchi T."/>
            <person name="Morono Y."/>
            <person name="Uchiyama I."/>
            <person name="Ito T."/>
            <person name="Fujiyama A."/>
            <person name="Inagaki F."/>
            <person name="Takami H."/>
        </authorList>
    </citation>
    <scope>NUCLEOTIDE SEQUENCE</scope>
    <source>
        <strain evidence="1">Expedition CK06-06</strain>
    </source>
</reference>
<gene>
    <name evidence="1" type="ORF">S03H2_29295</name>
</gene>
<protein>
    <submittedName>
        <fullName evidence="1">Uncharacterized protein</fullName>
    </submittedName>
</protein>
<dbReference type="AlphaFoldDB" id="X1IVP6"/>
<sequence length="182" mass="20518">MLTLSDLSQFIATPVKLGLLCHGPAYPIKELKFSDSTFILTSPVKANDHLTVGEFVDIGIVIPYVPGWSFIEKWLDETMEVYAKICIPYHDKFELPNPSIREYKLIPDCEANLTSERDSQLFLCYNAVITVTGFIERKNYCHAGGHITCRFIGPGIVRETTPPDRAPDIEEIIPCNSRPEID</sequence>
<dbReference type="EMBL" id="BARU01017674">
    <property type="protein sequence ID" value="GAH61608.1"/>
    <property type="molecule type" value="Genomic_DNA"/>
</dbReference>
<accession>X1IVP6</accession>
<proteinExistence type="predicted"/>
<comment type="caution">
    <text evidence="1">The sequence shown here is derived from an EMBL/GenBank/DDBJ whole genome shotgun (WGS) entry which is preliminary data.</text>
</comment>
<evidence type="ECO:0000313" key="1">
    <source>
        <dbReference type="EMBL" id="GAH61608.1"/>
    </source>
</evidence>
<organism evidence="1">
    <name type="scientific">marine sediment metagenome</name>
    <dbReference type="NCBI Taxonomy" id="412755"/>
    <lineage>
        <taxon>unclassified sequences</taxon>
        <taxon>metagenomes</taxon>
        <taxon>ecological metagenomes</taxon>
    </lineage>
</organism>
<name>X1IVP6_9ZZZZ</name>